<organism evidence="1 2">
    <name type="scientific">Anoxybacteroides amylolyticum</name>
    <dbReference type="NCBI Taxonomy" id="294699"/>
    <lineage>
        <taxon>Bacteria</taxon>
        <taxon>Bacillati</taxon>
        <taxon>Bacillota</taxon>
        <taxon>Bacilli</taxon>
        <taxon>Bacillales</taxon>
        <taxon>Anoxybacillaceae</taxon>
        <taxon>Anoxybacteroides</taxon>
    </lineage>
</organism>
<dbReference type="Proteomes" id="UP000076865">
    <property type="component" value="Chromosome"/>
</dbReference>
<evidence type="ECO:0000313" key="2">
    <source>
        <dbReference type="Proteomes" id="UP000076865"/>
    </source>
</evidence>
<dbReference type="PATRIC" id="fig|294699.3.peg.418"/>
<dbReference type="AlphaFoldDB" id="A0A167TGC3"/>
<evidence type="ECO:0000313" key="1">
    <source>
        <dbReference type="EMBL" id="ANB60604.1"/>
    </source>
</evidence>
<dbReference type="EMBL" id="CP015438">
    <property type="protein sequence ID" value="ANB60604.1"/>
    <property type="molecule type" value="Genomic_DNA"/>
</dbReference>
<sequence>MSITKEEIGQVLSVLLQQLVSDWTKEKIHSDVLEVIMQMRIDAANEDSYMHVLVTNVAFATESTYALQQIFQTVLASRAFPPAAAVEAMLKEAQARIQEELPNIVGRYEAHFAQIADNKARKQQLERSYCAVLVANRIKTDFILSFIHEENQAMMKGFFDAEREDVLEAFHRLSGAYASLLLDGLELDY</sequence>
<proteinExistence type="predicted"/>
<protein>
    <submittedName>
        <fullName evidence="1">Uncharacterized protein</fullName>
    </submittedName>
</protein>
<keyword evidence="2" id="KW-1185">Reference proteome</keyword>
<reference evidence="1 2" key="1">
    <citation type="journal article" date="2006" name="Syst. Appl. Microbiol.">
        <title>Anoxybacillus amylolyticus sp. nov., a thermophilic amylase producing bacterium isolated from Mount Rittmann (Antarctica).</title>
        <authorList>
            <person name="Poli A."/>
            <person name="Esposito E."/>
            <person name="Lama L."/>
            <person name="Orlando P."/>
            <person name="Nicolaus G."/>
            <person name="de Appolonia F."/>
            <person name="Gambacorta A."/>
            <person name="Nicolaus B."/>
        </authorList>
    </citation>
    <scope>NUCLEOTIDE SEQUENCE [LARGE SCALE GENOMIC DNA]</scope>
    <source>
        <strain evidence="1 2">DSM 15939</strain>
    </source>
</reference>
<dbReference type="KEGG" id="aamy:GFC30_428"/>
<accession>A0A167TGC3</accession>
<gene>
    <name evidence="1" type="ORF">GFC30_428</name>
</gene>
<name>A0A167TGC3_9BACL</name>
<dbReference type="OrthoDB" id="2964995at2"/>
<dbReference type="RefSeq" id="WP_066322687.1">
    <property type="nucleotide sequence ID" value="NZ_CP015438.1"/>
</dbReference>